<keyword evidence="3" id="KW-1185">Reference proteome</keyword>
<dbReference type="STRING" id="449.LHA_2543"/>
<evidence type="ECO:0008006" key="4">
    <source>
        <dbReference type="Google" id="ProtNLM"/>
    </source>
</evidence>
<dbReference type="AlphaFoldDB" id="A0A0A8UXS9"/>
<protein>
    <recommendedName>
        <fullName evidence="4">Secreted protein</fullName>
    </recommendedName>
</protein>
<feature type="signal peptide" evidence="1">
    <location>
        <begin position="1"/>
        <end position="21"/>
    </location>
</feature>
<dbReference type="PATRIC" id="fig|449.7.peg.1071"/>
<proteinExistence type="predicted"/>
<gene>
    <name evidence="2" type="ORF">LHA_2543</name>
</gene>
<accession>A0A0A8UXS9</accession>
<feature type="chain" id="PRO_5009754386" description="Secreted protein" evidence="1">
    <location>
        <begin position="22"/>
        <end position="77"/>
    </location>
</feature>
<evidence type="ECO:0000313" key="2">
    <source>
        <dbReference type="EMBL" id="CEK11549.1"/>
    </source>
</evidence>
<dbReference type="KEGG" id="lha:LHA_2543"/>
<dbReference type="HOGENOM" id="CLU_2633706_0_0_6"/>
<evidence type="ECO:0000313" key="3">
    <source>
        <dbReference type="Proteomes" id="UP000032803"/>
    </source>
</evidence>
<organism evidence="2 3">
    <name type="scientific">Legionella hackeliae</name>
    <dbReference type="NCBI Taxonomy" id="449"/>
    <lineage>
        <taxon>Bacteria</taxon>
        <taxon>Pseudomonadati</taxon>
        <taxon>Pseudomonadota</taxon>
        <taxon>Gammaproteobacteria</taxon>
        <taxon>Legionellales</taxon>
        <taxon>Legionellaceae</taxon>
        <taxon>Legionella</taxon>
    </lineage>
</organism>
<sequence length="77" mass="8117">MLRKTTVVAMTSLLLSAPCFSGLYLGASVGPEGASFTQSAYVTRPNTFSVVDRNHFSGLGVFGSILVVMHGDTTSFI</sequence>
<reference evidence="3" key="1">
    <citation type="submission" date="2014-09" db="EMBL/GenBank/DDBJ databases">
        <authorList>
            <person name="Gomez-Valero L."/>
        </authorList>
    </citation>
    <scope>NUCLEOTIDE SEQUENCE [LARGE SCALE GENOMIC DNA]</scope>
    <source>
        <strain evidence="3">ATCC35250</strain>
    </source>
</reference>
<dbReference type="Proteomes" id="UP000032803">
    <property type="component" value="Chromosome I"/>
</dbReference>
<evidence type="ECO:0000256" key="1">
    <source>
        <dbReference type="SAM" id="SignalP"/>
    </source>
</evidence>
<dbReference type="EMBL" id="LN681225">
    <property type="protein sequence ID" value="CEK11549.1"/>
    <property type="molecule type" value="Genomic_DNA"/>
</dbReference>
<name>A0A0A8UXS9_LEGHA</name>
<keyword evidence="1" id="KW-0732">Signal</keyword>
<dbReference type="RefSeq" id="WP_231861908.1">
    <property type="nucleotide sequence ID" value="NZ_LN681225.1"/>
</dbReference>